<dbReference type="HOGENOM" id="CLU_1308546_0_0_9"/>
<evidence type="ECO:0000313" key="2">
    <source>
        <dbReference type="EMBL" id="EOH95928.1"/>
    </source>
</evidence>
<keyword evidence="5" id="KW-1185">Reference proteome</keyword>
<dbReference type="Proteomes" id="UP000013781">
    <property type="component" value="Unassembled WGS sequence"/>
</dbReference>
<reference evidence="3 5" key="2">
    <citation type="submission" date="2013-03" db="EMBL/GenBank/DDBJ databases">
        <title>The Genome Sequence of Enterococcus moraviensis BAA-383 (PacBio/Illumina hybrid assembly).</title>
        <authorList>
            <consortium name="The Broad Institute Genomics Platform"/>
            <consortium name="The Broad Institute Genome Sequencing Center for Infectious Disease"/>
            <person name="Earl A."/>
            <person name="Russ C."/>
            <person name="Gilmore M."/>
            <person name="Surin D."/>
            <person name="Walker B."/>
            <person name="Young S."/>
            <person name="Zeng Q."/>
            <person name="Gargeya S."/>
            <person name="Fitzgerald M."/>
            <person name="Haas B."/>
            <person name="Abouelleil A."/>
            <person name="Allen A.W."/>
            <person name="Alvarado L."/>
            <person name="Arachchi H.M."/>
            <person name="Berlin A.M."/>
            <person name="Chapman S.B."/>
            <person name="Gainer-Dewar J."/>
            <person name="Goldberg J."/>
            <person name="Griggs A."/>
            <person name="Gujja S."/>
            <person name="Hansen M."/>
            <person name="Howarth C."/>
            <person name="Imamovic A."/>
            <person name="Ireland A."/>
            <person name="Larimer J."/>
            <person name="McCowan C."/>
            <person name="Murphy C."/>
            <person name="Pearson M."/>
            <person name="Poon T.W."/>
            <person name="Priest M."/>
            <person name="Roberts A."/>
            <person name="Saif S."/>
            <person name="Shea T."/>
            <person name="Sisk P."/>
            <person name="Sykes S."/>
            <person name="Wortman J."/>
            <person name="Nusbaum C."/>
            <person name="Birren B."/>
        </authorList>
    </citation>
    <scope>NUCLEOTIDE SEQUENCE [LARGE SCALE GENOMIC DNA]</scope>
    <source>
        <strain evidence="3 5">ATCC BAA-383</strain>
    </source>
</reference>
<evidence type="ECO:0008006" key="6">
    <source>
        <dbReference type="Google" id="ProtNLM"/>
    </source>
</evidence>
<feature type="chain" id="PRO_5038718446" description="Lipoprotein" evidence="1">
    <location>
        <begin position="21"/>
        <end position="210"/>
    </location>
</feature>
<reference evidence="2 4" key="1">
    <citation type="submission" date="2013-02" db="EMBL/GenBank/DDBJ databases">
        <title>The Genome Sequence of Enterococcus moraviensis BAA-383.</title>
        <authorList>
            <consortium name="The Broad Institute Genome Sequencing Platform"/>
            <consortium name="The Broad Institute Genome Sequencing Center for Infectious Disease"/>
            <person name="Earl A.M."/>
            <person name="Gilmore M.S."/>
            <person name="Lebreton F."/>
            <person name="Walker B."/>
            <person name="Young S.K."/>
            <person name="Zeng Q."/>
            <person name="Gargeya S."/>
            <person name="Fitzgerald M."/>
            <person name="Haas B."/>
            <person name="Abouelleil A."/>
            <person name="Alvarado L."/>
            <person name="Arachchi H.M."/>
            <person name="Berlin A.M."/>
            <person name="Chapman S.B."/>
            <person name="Dewar J."/>
            <person name="Goldberg J."/>
            <person name="Griggs A."/>
            <person name="Gujja S."/>
            <person name="Hansen M."/>
            <person name="Howarth C."/>
            <person name="Imamovic A."/>
            <person name="Larimer J."/>
            <person name="McCowan C."/>
            <person name="Murphy C."/>
            <person name="Neiman D."/>
            <person name="Pearson M."/>
            <person name="Priest M."/>
            <person name="Roberts A."/>
            <person name="Saif S."/>
            <person name="Shea T."/>
            <person name="Sisk P."/>
            <person name="Sykes S."/>
            <person name="Wortman J."/>
            <person name="Nusbaum C."/>
            <person name="Birren B."/>
        </authorList>
    </citation>
    <scope>NUCLEOTIDE SEQUENCE [LARGE SCALE GENOMIC DNA]</scope>
    <source>
        <strain evidence="2 4">ATCC BAA-383</strain>
    </source>
</reference>
<gene>
    <name evidence="3" type="ORF">I586_02686</name>
    <name evidence="2" type="ORF">UAY_03354</name>
</gene>
<evidence type="ECO:0000313" key="4">
    <source>
        <dbReference type="Proteomes" id="UP000013781"/>
    </source>
</evidence>
<accession>R2QL79</accession>
<dbReference type="RefSeq" id="WP_010766659.1">
    <property type="nucleotide sequence ID" value="NZ_ASWB01000003.1"/>
</dbReference>
<dbReference type="EMBL" id="AJAS01000026">
    <property type="protein sequence ID" value="EOH95928.1"/>
    <property type="molecule type" value="Genomic_DNA"/>
</dbReference>
<dbReference type="PATRIC" id="fig|1158609.3.peg.3276"/>
<dbReference type="OrthoDB" id="2185980at2"/>
<organism evidence="2 4">
    <name type="scientific">Enterococcus moraviensis ATCC BAA-383</name>
    <dbReference type="NCBI Taxonomy" id="1158609"/>
    <lineage>
        <taxon>Bacteria</taxon>
        <taxon>Bacillati</taxon>
        <taxon>Bacillota</taxon>
        <taxon>Bacilli</taxon>
        <taxon>Lactobacillales</taxon>
        <taxon>Enterococcaceae</taxon>
        <taxon>Enterococcus</taxon>
    </lineage>
</organism>
<evidence type="ECO:0000256" key="1">
    <source>
        <dbReference type="SAM" id="SignalP"/>
    </source>
</evidence>
<dbReference type="EMBL" id="ASWB01000003">
    <property type="protein sequence ID" value="EOT66415.1"/>
    <property type="molecule type" value="Genomic_DNA"/>
</dbReference>
<dbReference type="Proteomes" id="UP000014157">
    <property type="component" value="Unassembled WGS sequence"/>
</dbReference>
<protein>
    <recommendedName>
        <fullName evidence="6">Lipoprotein</fullName>
    </recommendedName>
</protein>
<dbReference type="PROSITE" id="PS51257">
    <property type="entry name" value="PROKAR_LIPOPROTEIN"/>
    <property type="match status" value="1"/>
</dbReference>
<proteinExistence type="predicted"/>
<dbReference type="AlphaFoldDB" id="R2QL79"/>
<keyword evidence="1" id="KW-0732">Signal</keyword>
<evidence type="ECO:0000313" key="5">
    <source>
        <dbReference type="Proteomes" id="UP000014157"/>
    </source>
</evidence>
<comment type="caution">
    <text evidence="2">The sequence shown here is derived from an EMBL/GenBank/DDBJ whole genome shotgun (WGS) entry which is preliminary data.</text>
</comment>
<evidence type="ECO:0000313" key="3">
    <source>
        <dbReference type="EMBL" id="EOT66415.1"/>
    </source>
</evidence>
<name>R2QL79_9ENTE</name>
<sequence>MLKNRKIDCILLFLLTILLASCQKTDLSTVTTYSIQNIENTLTEQQNDAVNNGFKVGKYIVLLSENNKKSEQDIATFIENDFFEKALLKAEARIDPNKKINILTYSMHYSPEEERYTLGVFFINSSKDNINSIKMLVKPKFKNIKESEFINVHFEGDDFPNLPINGVSPRTISASAPIEYLDKLKENTGSDITFEIKDLEINGEKLGNEN</sequence>
<feature type="signal peptide" evidence="1">
    <location>
        <begin position="1"/>
        <end position="20"/>
    </location>
</feature>